<feature type="transmembrane region" description="Helical" evidence="6">
    <location>
        <begin position="20"/>
        <end position="42"/>
    </location>
</feature>
<keyword evidence="9" id="KW-1185">Reference proteome</keyword>
<gene>
    <name evidence="8" type="ORF">BKA19_0472</name>
</gene>
<evidence type="ECO:0000313" key="8">
    <source>
        <dbReference type="EMBL" id="RZU30843.1"/>
    </source>
</evidence>
<evidence type="ECO:0000259" key="7">
    <source>
        <dbReference type="PROSITE" id="PS50850"/>
    </source>
</evidence>
<comment type="caution">
    <text evidence="8">The sequence shown here is derived from an EMBL/GenBank/DDBJ whole genome shotgun (WGS) entry which is preliminary data.</text>
</comment>
<feature type="transmembrane region" description="Helical" evidence="6">
    <location>
        <begin position="238"/>
        <end position="255"/>
    </location>
</feature>
<feature type="transmembrane region" description="Helical" evidence="6">
    <location>
        <begin position="143"/>
        <end position="160"/>
    </location>
</feature>
<dbReference type="PANTHER" id="PTHR42718">
    <property type="entry name" value="MAJOR FACILITATOR SUPERFAMILY MULTIDRUG TRANSPORTER MFSC"/>
    <property type="match status" value="1"/>
</dbReference>
<feature type="transmembrane region" description="Helical" evidence="6">
    <location>
        <begin position="429"/>
        <end position="450"/>
    </location>
</feature>
<feature type="transmembrane region" description="Helical" evidence="6">
    <location>
        <begin position="276"/>
        <end position="300"/>
    </location>
</feature>
<organism evidence="8 9">
    <name type="scientific">Blastococcus saxobsidens</name>
    <dbReference type="NCBI Taxonomy" id="138336"/>
    <lineage>
        <taxon>Bacteria</taxon>
        <taxon>Bacillati</taxon>
        <taxon>Actinomycetota</taxon>
        <taxon>Actinomycetes</taxon>
        <taxon>Geodermatophilales</taxon>
        <taxon>Geodermatophilaceae</taxon>
        <taxon>Blastococcus</taxon>
    </lineage>
</organism>
<feature type="transmembrane region" description="Helical" evidence="6">
    <location>
        <begin position="208"/>
        <end position="232"/>
    </location>
</feature>
<dbReference type="GO" id="GO:0022857">
    <property type="term" value="F:transmembrane transporter activity"/>
    <property type="evidence" value="ECO:0007669"/>
    <property type="project" value="InterPro"/>
</dbReference>
<evidence type="ECO:0000256" key="6">
    <source>
        <dbReference type="SAM" id="Phobius"/>
    </source>
</evidence>
<dbReference type="Gene3D" id="1.20.1250.20">
    <property type="entry name" value="MFS general substrate transporter like domains"/>
    <property type="match status" value="1"/>
</dbReference>
<keyword evidence="2" id="KW-0813">Transport</keyword>
<evidence type="ECO:0000313" key="9">
    <source>
        <dbReference type="Proteomes" id="UP000292507"/>
    </source>
</evidence>
<proteinExistence type="predicted"/>
<dbReference type="GO" id="GO:0005886">
    <property type="term" value="C:plasma membrane"/>
    <property type="evidence" value="ECO:0007669"/>
    <property type="project" value="UniProtKB-SubCell"/>
</dbReference>
<reference evidence="8 9" key="1">
    <citation type="submission" date="2019-02" db="EMBL/GenBank/DDBJ databases">
        <title>Sequencing the genomes of 1000 actinobacteria strains.</title>
        <authorList>
            <person name="Klenk H.-P."/>
        </authorList>
    </citation>
    <scope>NUCLEOTIDE SEQUENCE [LARGE SCALE GENOMIC DNA]</scope>
    <source>
        <strain evidence="8 9">DSM 44509</strain>
    </source>
</reference>
<dbReference type="AlphaFoldDB" id="A0A4Q7Y491"/>
<feature type="transmembrane region" description="Helical" evidence="6">
    <location>
        <begin position="336"/>
        <end position="356"/>
    </location>
</feature>
<evidence type="ECO:0000256" key="1">
    <source>
        <dbReference type="ARBA" id="ARBA00004651"/>
    </source>
</evidence>
<dbReference type="PANTHER" id="PTHR42718:SF9">
    <property type="entry name" value="MAJOR FACILITATOR SUPERFAMILY MULTIDRUG TRANSPORTER MFSC"/>
    <property type="match status" value="1"/>
</dbReference>
<dbReference type="InterPro" id="IPR020846">
    <property type="entry name" value="MFS_dom"/>
</dbReference>
<feature type="transmembrane region" description="Helical" evidence="6">
    <location>
        <begin position="306"/>
        <end position="329"/>
    </location>
</feature>
<feature type="domain" description="Major facilitator superfamily (MFS) profile" evidence="7">
    <location>
        <begin position="19"/>
        <end position="454"/>
    </location>
</feature>
<dbReference type="InterPro" id="IPR011701">
    <property type="entry name" value="MFS"/>
</dbReference>
<dbReference type="Proteomes" id="UP000292507">
    <property type="component" value="Unassembled WGS sequence"/>
</dbReference>
<dbReference type="SUPFAM" id="SSF103473">
    <property type="entry name" value="MFS general substrate transporter"/>
    <property type="match status" value="1"/>
</dbReference>
<dbReference type="Pfam" id="PF07690">
    <property type="entry name" value="MFS_1"/>
    <property type="match status" value="1"/>
</dbReference>
<feature type="transmembrane region" description="Helical" evidence="6">
    <location>
        <begin position="85"/>
        <end position="102"/>
    </location>
</feature>
<keyword evidence="3 6" id="KW-0812">Transmembrane</keyword>
<dbReference type="EMBL" id="SHKV01000001">
    <property type="protein sequence ID" value="RZU30843.1"/>
    <property type="molecule type" value="Genomic_DNA"/>
</dbReference>
<accession>A0A4Q7Y491</accession>
<comment type="subcellular location">
    <subcellularLocation>
        <location evidence="1">Cell membrane</location>
        <topology evidence="1">Multi-pass membrane protein</topology>
    </subcellularLocation>
</comment>
<dbReference type="PROSITE" id="PS50850">
    <property type="entry name" value="MFS"/>
    <property type="match status" value="1"/>
</dbReference>
<evidence type="ECO:0000256" key="5">
    <source>
        <dbReference type="ARBA" id="ARBA00023136"/>
    </source>
</evidence>
<keyword evidence="5 6" id="KW-0472">Membrane</keyword>
<dbReference type="RefSeq" id="WP_104527218.1">
    <property type="nucleotide sequence ID" value="NZ_POQT01000004.1"/>
</dbReference>
<feature type="transmembrane region" description="Helical" evidence="6">
    <location>
        <begin position="172"/>
        <end position="196"/>
    </location>
</feature>
<evidence type="ECO:0000256" key="4">
    <source>
        <dbReference type="ARBA" id="ARBA00022989"/>
    </source>
</evidence>
<evidence type="ECO:0000256" key="3">
    <source>
        <dbReference type="ARBA" id="ARBA00022692"/>
    </source>
</evidence>
<keyword evidence="4 6" id="KW-1133">Transmembrane helix</keyword>
<protein>
    <submittedName>
        <fullName evidence="8">Putative MFS family arabinose efflux permease</fullName>
    </submittedName>
</protein>
<feature type="transmembrane region" description="Helical" evidence="6">
    <location>
        <begin position="108"/>
        <end position="131"/>
    </location>
</feature>
<dbReference type="OrthoDB" id="3281800at2"/>
<evidence type="ECO:0000256" key="2">
    <source>
        <dbReference type="ARBA" id="ARBA00022448"/>
    </source>
</evidence>
<sequence>MTDDIRDLSVRTSVLGARLLVPLCLGVTLNAVNSTMIATALVPISRDLGVDAAAVAWLISVMYLASAIGQPVAGRLADQFGARRVFLAGGVLVAIAGVLGTFGPTFGWLVAARAVVGLGTGAAYPAAVAMIRERTGPTEEESAARALGILNTASLVMLTAGPPLGGLLVDTIGWRATFAVNAPLGVLVLALGLRYLPRSLPRTRTTSAWRLVDVPGVLLFSATVSLLLVVLLQVPRPPWATLAGLVVSLVLLVLVERRVDRPFLDVRMLAQNRALVLAYLRLVLSFLAVYGVLFGLTPWLQGGRGLSASAAGLLLLGMSAVGTVVAPLAARGSRQLWPLVFTALALLAGSLALTFLDGATPVVVLAIVIGLFGLPNGMGQVANQIVVFRVAPAEQVGAATGLSRTAQYTGAMVATSVTGLAYADGVGQTGLHVLGWAFTVAGVILLAVTVGDRSLRHRS</sequence>
<dbReference type="InterPro" id="IPR036259">
    <property type="entry name" value="MFS_trans_sf"/>
</dbReference>
<feature type="transmembrane region" description="Helical" evidence="6">
    <location>
        <begin position="54"/>
        <end position="73"/>
    </location>
</feature>
<name>A0A4Q7Y491_9ACTN</name>